<keyword evidence="2" id="KW-1185">Reference proteome</keyword>
<name>A0ABQ9TGN3_SAGOE</name>
<organism evidence="1 2">
    <name type="scientific">Saguinus oedipus</name>
    <name type="common">Cotton-top tamarin</name>
    <name type="synonym">Oedipomidas oedipus</name>
    <dbReference type="NCBI Taxonomy" id="9490"/>
    <lineage>
        <taxon>Eukaryota</taxon>
        <taxon>Metazoa</taxon>
        <taxon>Chordata</taxon>
        <taxon>Craniata</taxon>
        <taxon>Vertebrata</taxon>
        <taxon>Euteleostomi</taxon>
        <taxon>Mammalia</taxon>
        <taxon>Eutheria</taxon>
        <taxon>Euarchontoglires</taxon>
        <taxon>Primates</taxon>
        <taxon>Haplorrhini</taxon>
        <taxon>Platyrrhini</taxon>
        <taxon>Cebidae</taxon>
        <taxon>Callitrichinae</taxon>
        <taxon>Saguinus</taxon>
    </lineage>
</organism>
<protein>
    <submittedName>
        <fullName evidence="1">Serine/threonine-protein kinase PAK 3</fullName>
    </submittedName>
</protein>
<evidence type="ECO:0000313" key="1">
    <source>
        <dbReference type="EMBL" id="KAK2083695.1"/>
    </source>
</evidence>
<evidence type="ECO:0000313" key="2">
    <source>
        <dbReference type="Proteomes" id="UP001266305"/>
    </source>
</evidence>
<gene>
    <name evidence="1" type="primary">PAK3_3</name>
    <name evidence="1" type="ORF">P7K49_038931</name>
</gene>
<reference evidence="1 2" key="1">
    <citation type="submission" date="2023-05" db="EMBL/GenBank/DDBJ databases">
        <title>B98-5 Cell Line De Novo Hybrid Assembly: An Optical Mapping Approach.</title>
        <authorList>
            <person name="Kananen K."/>
            <person name="Auerbach J.A."/>
            <person name="Kautto E."/>
            <person name="Blachly J.S."/>
        </authorList>
    </citation>
    <scope>NUCLEOTIDE SEQUENCE [LARGE SCALE GENOMIC DNA]</scope>
    <source>
        <strain evidence="1">B95-8</strain>
        <tissue evidence="1">Cell line</tissue>
    </source>
</reference>
<dbReference type="Proteomes" id="UP001266305">
    <property type="component" value="Unassembled WGS sequence"/>
</dbReference>
<dbReference type="GO" id="GO:0016301">
    <property type="term" value="F:kinase activity"/>
    <property type="evidence" value="ECO:0007669"/>
    <property type="project" value="UniProtKB-KW"/>
</dbReference>
<proteinExistence type="predicted"/>
<dbReference type="EMBL" id="JASSZA010000023">
    <property type="protein sequence ID" value="KAK2083695.1"/>
    <property type="molecule type" value="Genomic_DNA"/>
</dbReference>
<comment type="caution">
    <text evidence="1">The sequence shown here is derived from an EMBL/GenBank/DDBJ whole genome shotgun (WGS) entry which is preliminary data.</text>
</comment>
<keyword evidence="1" id="KW-0808">Transferase</keyword>
<accession>A0ABQ9TGN3</accession>
<keyword evidence="1" id="KW-0418">Kinase</keyword>
<sequence length="50" mass="5446">MDVDRRGSAKELLQSQTVANTHPFLKLAKPLSSLTPLIIAAKEAIKNSSR</sequence>